<name>A0A447I819_9HYPH</name>
<dbReference type="Pfam" id="PF14542">
    <property type="entry name" value="Acetyltransf_CG"/>
    <property type="match status" value="1"/>
</dbReference>
<dbReference type="OrthoDB" id="9800945at2"/>
<dbReference type="EMBL" id="UZWD01000011">
    <property type="protein sequence ID" value="VDS03636.1"/>
    <property type="molecule type" value="Genomic_DNA"/>
</dbReference>
<dbReference type="Gene3D" id="3.40.630.30">
    <property type="match status" value="1"/>
</dbReference>
<dbReference type="PROSITE" id="PS51729">
    <property type="entry name" value="GNAT_YJDJ"/>
    <property type="match status" value="1"/>
</dbReference>
<dbReference type="PANTHER" id="PTHR31435">
    <property type="entry name" value="PROTEIN NATD1"/>
    <property type="match status" value="1"/>
</dbReference>
<reference evidence="2 3" key="1">
    <citation type="submission" date="2018-12" db="EMBL/GenBank/DDBJ databases">
        <authorList>
            <person name="Criscuolo A."/>
        </authorList>
    </citation>
    <scope>NUCLEOTIDE SEQUENCE [LARGE SCALE GENOMIC DNA]</scope>
    <source>
        <strain evidence="2">ACIP1116281</strain>
    </source>
</reference>
<dbReference type="Proteomes" id="UP000268844">
    <property type="component" value="Unassembled WGS sequence"/>
</dbReference>
<dbReference type="SUPFAM" id="SSF55729">
    <property type="entry name" value="Acyl-CoA N-acyltransferases (Nat)"/>
    <property type="match status" value="1"/>
</dbReference>
<dbReference type="InterPro" id="IPR031165">
    <property type="entry name" value="GNAT_YJDJ"/>
</dbReference>
<accession>A0A447I819</accession>
<gene>
    <name evidence="2" type="ORF">DEVEQU_00762</name>
</gene>
<keyword evidence="3" id="KW-1185">Reference proteome</keyword>
<sequence>MAEGEYEIRREQSATRGRYVIDLAPGFEAEMTYRWSEGGPMVIDHTGVPPEYEGRGIAAQLVKAAIADARAEGFKITPICPYVVVQFRRHPEWADLHS</sequence>
<dbReference type="RefSeq" id="WP_126149240.1">
    <property type="nucleotide sequence ID" value="NZ_JBHTMH010000003.1"/>
</dbReference>
<organism evidence="2 3">
    <name type="scientific">Devosia equisanguinis</name>
    <dbReference type="NCBI Taxonomy" id="2490941"/>
    <lineage>
        <taxon>Bacteria</taxon>
        <taxon>Pseudomonadati</taxon>
        <taxon>Pseudomonadota</taxon>
        <taxon>Alphaproteobacteria</taxon>
        <taxon>Hyphomicrobiales</taxon>
        <taxon>Devosiaceae</taxon>
        <taxon>Devosia</taxon>
    </lineage>
</organism>
<dbReference type="InterPro" id="IPR016181">
    <property type="entry name" value="Acyl_CoA_acyltransferase"/>
</dbReference>
<dbReference type="InterPro" id="IPR045057">
    <property type="entry name" value="Gcn5-rel_NAT"/>
</dbReference>
<evidence type="ECO:0000259" key="1">
    <source>
        <dbReference type="PROSITE" id="PS51729"/>
    </source>
</evidence>
<evidence type="ECO:0000313" key="3">
    <source>
        <dbReference type="Proteomes" id="UP000268844"/>
    </source>
</evidence>
<evidence type="ECO:0000313" key="2">
    <source>
        <dbReference type="EMBL" id="VDS03636.1"/>
    </source>
</evidence>
<protein>
    <recommendedName>
        <fullName evidence="1">N-acetyltransferase domain-containing protein</fullName>
    </recommendedName>
</protein>
<dbReference type="PANTHER" id="PTHR31435:SF10">
    <property type="entry name" value="BSR4717 PROTEIN"/>
    <property type="match status" value="1"/>
</dbReference>
<feature type="domain" description="N-acetyltransferase" evidence="1">
    <location>
        <begin position="11"/>
        <end position="98"/>
    </location>
</feature>
<dbReference type="AlphaFoldDB" id="A0A447I819"/>
<dbReference type="CDD" id="cd04301">
    <property type="entry name" value="NAT_SF"/>
    <property type="match status" value="1"/>
</dbReference>
<proteinExistence type="predicted"/>